<protein>
    <submittedName>
        <fullName evidence="2">Uncharacterized protein</fullName>
    </submittedName>
</protein>
<dbReference type="RefSeq" id="WP_386752922.1">
    <property type="nucleotide sequence ID" value="NZ_JBHSNM010000001.1"/>
</dbReference>
<evidence type="ECO:0000313" key="3">
    <source>
        <dbReference type="Proteomes" id="UP001596036"/>
    </source>
</evidence>
<evidence type="ECO:0000256" key="1">
    <source>
        <dbReference type="SAM" id="MobiDB-lite"/>
    </source>
</evidence>
<dbReference type="EMBL" id="JBHSNM010000001">
    <property type="protein sequence ID" value="MFC5569074.1"/>
    <property type="molecule type" value="Genomic_DNA"/>
</dbReference>
<sequence length="241" mass="25495">MAGFFRQLAQRVHAPAARLHSSAALPYSGARDTPGDADADTWPAALPDTSRSLRVDVSNHIAPARPAGNTPAKSPSSRRDGTKRSRATTNPVRARSKPSPRPAERERRTPRSIVEQVVALMPALAPRPPVAPSIAAARPAAASTAPPGAAQPSVPATRRRHKAPMGTSARAASATRTKSIVAPRRQMPPAAPDVHIHIGRVELTAGSTAPAAPRRESPAERRPMSLDDYLRQRRAGRTGSP</sequence>
<gene>
    <name evidence="2" type="ORF">ACFPN1_03205</name>
</gene>
<accession>A0ABW0SK25</accession>
<organism evidence="2 3">
    <name type="scientific">Lysobacter yangpyeongensis</name>
    <dbReference type="NCBI Taxonomy" id="346182"/>
    <lineage>
        <taxon>Bacteria</taxon>
        <taxon>Pseudomonadati</taxon>
        <taxon>Pseudomonadota</taxon>
        <taxon>Gammaproteobacteria</taxon>
        <taxon>Lysobacterales</taxon>
        <taxon>Lysobacteraceae</taxon>
        <taxon>Lysobacter</taxon>
    </lineage>
</organism>
<feature type="region of interest" description="Disordered" evidence="1">
    <location>
        <begin position="28"/>
        <end position="112"/>
    </location>
</feature>
<feature type="region of interest" description="Disordered" evidence="1">
    <location>
        <begin position="135"/>
        <end position="241"/>
    </location>
</feature>
<feature type="compositionally biased region" description="Low complexity" evidence="1">
    <location>
        <begin position="135"/>
        <end position="153"/>
    </location>
</feature>
<comment type="caution">
    <text evidence="2">The sequence shown here is derived from an EMBL/GenBank/DDBJ whole genome shotgun (WGS) entry which is preliminary data.</text>
</comment>
<keyword evidence="3" id="KW-1185">Reference proteome</keyword>
<reference evidence="3" key="1">
    <citation type="journal article" date="2019" name="Int. J. Syst. Evol. Microbiol.">
        <title>The Global Catalogue of Microorganisms (GCM) 10K type strain sequencing project: providing services to taxonomists for standard genome sequencing and annotation.</title>
        <authorList>
            <consortium name="The Broad Institute Genomics Platform"/>
            <consortium name="The Broad Institute Genome Sequencing Center for Infectious Disease"/>
            <person name="Wu L."/>
            <person name="Ma J."/>
        </authorList>
    </citation>
    <scope>NUCLEOTIDE SEQUENCE [LARGE SCALE GENOMIC DNA]</scope>
    <source>
        <strain evidence="3">KACC 11407</strain>
    </source>
</reference>
<feature type="compositionally biased region" description="Basic and acidic residues" evidence="1">
    <location>
        <begin position="213"/>
        <end position="231"/>
    </location>
</feature>
<proteinExistence type="predicted"/>
<feature type="compositionally biased region" description="Basic residues" evidence="1">
    <location>
        <begin position="232"/>
        <end position="241"/>
    </location>
</feature>
<name>A0ABW0SK25_9GAMM</name>
<feature type="compositionally biased region" description="Low complexity" evidence="1">
    <location>
        <begin position="167"/>
        <end position="177"/>
    </location>
</feature>
<dbReference type="Proteomes" id="UP001596036">
    <property type="component" value="Unassembled WGS sequence"/>
</dbReference>
<evidence type="ECO:0000313" key="2">
    <source>
        <dbReference type="EMBL" id="MFC5569074.1"/>
    </source>
</evidence>